<sequence>MLASGSQRQKPGMYIWGVRTVLPDHRYEQEEITEAFARLTAADEGLLKRFHTATGVTGRNLALPLDDYAKLESFGRANDAYVEIALDLGERAIAGALDKAGLPPGKVDLLVFCSTTGLAAPSLDARLAQRAGLREDVKRVPVFGLGCAAGAAGLSRLHDYLRGWPDQVALLVCVELCSLTVQRDDTSVANLIASGLFGDGAAAVVAAGHGDGREVVATRSKLYPGTEHLMGWEVGEHGFRIVLDAGLPEFVDQVLAGDVVAFLADNGLTPGQVGTWICHPGGPKVIDRLAGALELSPEALEVTWRSLREHGNLSSVSVLHVLQETRGRKDQPAVLLALGPGFSAELLLLHW</sequence>
<keyword evidence="2" id="KW-0808">Transferase</keyword>
<evidence type="ECO:0000256" key="1">
    <source>
        <dbReference type="ARBA" id="ARBA00005531"/>
    </source>
</evidence>
<evidence type="ECO:0000259" key="4">
    <source>
        <dbReference type="Pfam" id="PF00195"/>
    </source>
</evidence>
<gene>
    <name evidence="6" type="ORF">OUY24_18490</name>
</gene>
<dbReference type="Pfam" id="PF00195">
    <property type="entry name" value="Chal_sti_synt_N"/>
    <property type="match status" value="1"/>
</dbReference>
<protein>
    <submittedName>
        <fullName evidence="6">Type III polyketide synthase</fullName>
    </submittedName>
</protein>
<dbReference type="InterPro" id="IPR011141">
    <property type="entry name" value="Polyketide_synthase_type-III"/>
</dbReference>
<evidence type="ECO:0000256" key="3">
    <source>
        <dbReference type="ARBA" id="ARBA00023315"/>
    </source>
</evidence>
<accession>A0ABT4SZC0</accession>
<dbReference type="CDD" id="cd00831">
    <property type="entry name" value="CHS_like"/>
    <property type="match status" value="1"/>
</dbReference>
<dbReference type="PIRSF" id="PIRSF000451">
    <property type="entry name" value="PKS_III"/>
    <property type="match status" value="1"/>
</dbReference>
<keyword evidence="3" id="KW-0012">Acyltransferase</keyword>
<dbReference type="PANTHER" id="PTHR11877:SF99">
    <property type="entry name" value="1,3,6,8-TETRAHYDROXYNAPHTHALENE SYNTHASE"/>
    <property type="match status" value="1"/>
</dbReference>
<evidence type="ECO:0000256" key="2">
    <source>
        <dbReference type="ARBA" id="ARBA00022679"/>
    </source>
</evidence>
<dbReference type="Proteomes" id="UP001212498">
    <property type="component" value="Unassembled WGS sequence"/>
</dbReference>
<dbReference type="PANTHER" id="PTHR11877">
    <property type="entry name" value="HYDROXYMETHYLGLUTARYL-COA SYNTHASE"/>
    <property type="match status" value="1"/>
</dbReference>
<dbReference type="InterPro" id="IPR016039">
    <property type="entry name" value="Thiolase-like"/>
</dbReference>
<dbReference type="RefSeq" id="WP_271277113.1">
    <property type="nucleotide sequence ID" value="NZ_BAABFD010000031.1"/>
</dbReference>
<evidence type="ECO:0000259" key="5">
    <source>
        <dbReference type="Pfam" id="PF02797"/>
    </source>
</evidence>
<dbReference type="EMBL" id="JAPNUD010000046">
    <property type="protein sequence ID" value="MDA0642621.1"/>
    <property type="molecule type" value="Genomic_DNA"/>
</dbReference>
<comment type="caution">
    <text evidence="6">The sequence shown here is derived from an EMBL/GenBank/DDBJ whole genome shotgun (WGS) entry which is preliminary data.</text>
</comment>
<dbReference type="InterPro" id="IPR001099">
    <property type="entry name" value="Chalcone/stilbene_synt_N"/>
</dbReference>
<reference evidence="6 7" key="1">
    <citation type="submission" date="2022-11" db="EMBL/GenBank/DDBJ databases">
        <title>Nonomuraea corallina sp. nov., a new species of the genus Nonomuraea isolated from sea side sediment in Thai sea.</title>
        <authorList>
            <person name="Ngamcharungchit C."/>
            <person name="Matsumoto A."/>
            <person name="Suriyachadkun C."/>
            <person name="Panbangred W."/>
            <person name="Inahashi Y."/>
            <person name="Intra B."/>
        </authorList>
    </citation>
    <scope>NUCLEOTIDE SEQUENCE [LARGE SCALE GENOMIC DNA]</scope>
    <source>
        <strain evidence="6 7">DSM 43553</strain>
    </source>
</reference>
<name>A0ABT4SZC0_9ACTN</name>
<dbReference type="Pfam" id="PF02797">
    <property type="entry name" value="Chal_sti_synt_C"/>
    <property type="match status" value="1"/>
</dbReference>
<evidence type="ECO:0000313" key="7">
    <source>
        <dbReference type="Proteomes" id="UP001212498"/>
    </source>
</evidence>
<dbReference type="Gene3D" id="3.40.47.10">
    <property type="match status" value="2"/>
</dbReference>
<feature type="domain" description="Chalcone/stilbene synthase C-terminal" evidence="5">
    <location>
        <begin position="215"/>
        <end position="350"/>
    </location>
</feature>
<organism evidence="6 7">
    <name type="scientific">Nonomuraea ferruginea</name>
    <dbReference type="NCBI Taxonomy" id="46174"/>
    <lineage>
        <taxon>Bacteria</taxon>
        <taxon>Bacillati</taxon>
        <taxon>Actinomycetota</taxon>
        <taxon>Actinomycetes</taxon>
        <taxon>Streptosporangiales</taxon>
        <taxon>Streptosporangiaceae</taxon>
        <taxon>Nonomuraea</taxon>
    </lineage>
</organism>
<dbReference type="SUPFAM" id="SSF53901">
    <property type="entry name" value="Thiolase-like"/>
    <property type="match status" value="2"/>
</dbReference>
<comment type="similarity">
    <text evidence="1">Belongs to the thiolase-like superfamily. Chalcone/stilbene synthases family.</text>
</comment>
<feature type="domain" description="Chalcone/stilbene synthase N-terminal" evidence="4">
    <location>
        <begin position="7"/>
        <end position="206"/>
    </location>
</feature>
<evidence type="ECO:0000313" key="6">
    <source>
        <dbReference type="EMBL" id="MDA0642621.1"/>
    </source>
</evidence>
<keyword evidence="7" id="KW-1185">Reference proteome</keyword>
<dbReference type="InterPro" id="IPR012328">
    <property type="entry name" value="Chalcone/stilbene_synt_C"/>
</dbReference>
<proteinExistence type="inferred from homology"/>